<accession>A0A9X8VB53</accession>
<dbReference type="EMBL" id="SPSG01004751">
    <property type="protein sequence ID" value="TFU28790.1"/>
    <property type="molecule type" value="Genomic_DNA"/>
</dbReference>
<protein>
    <submittedName>
        <fullName evidence="1">Uncharacterized protein</fullName>
    </submittedName>
</protein>
<name>A0A9X8VB53_SERMA</name>
<dbReference type="RefSeq" id="WP_212563392.1">
    <property type="nucleotide sequence ID" value="NZ_SPSG02000074.1"/>
</dbReference>
<organism evidence="1">
    <name type="scientific">Serratia marcescens</name>
    <dbReference type="NCBI Taxonomy" id="615"/>
    <lineage>
        <taxon>Bacteria</taxon>
        <taxon>Pseudomonadati</taxon>
        <taxon>Pseudomonadota</taxon>
        <taxon>Gammaproteobacteria</taxon>
        <taxon>Enterobacterales</taxon>
        <taxon>Yersiniaceae</taxon>
        <taxon>Serratia</taxon>
    </lineage>
</organism>
<gene>
    <name evidence="1" type="ORF">E0L31_33330</name>
</gene>
<comment type="caution">
    <text evidence="1">The sequence shown here is derived from an EMBL/GenBank/DDBJ whole genome shotgun (WGS) entry which is preliminary data.</text>
</comment>
<reference evidence="1" key="1">
    <citation type="submission" date="2019-03" db="EMBL/GenBank/DDBJ databases">
        <title>Serratia marcescens strain N2 draft genome.</title>
        <authorList>
            <person name="Yassin A."/>
            <person name="El-Kenawy N."/>
            <person name="Youssef N.H."/>
        </authorList>
    </citation>
    <scope>NUCLEOTIDE SEQUENCE [LARGE SCALE GENOMIC DNA]</scope>
    <source>
        <strain evidence="1">N2</strain>
    </source>
</reference>
<sequence>MKQEYESFKDIRFGEMSKEEINALFSRYEFKDRHGHDLLNCFEFLQIVDYVLASTTADESEEAKQ</sequence>
<proteinExistence type="predicted"/>
<evidence type="ECO:0000313" key="1">
    <source>
        <dbReference type="EMBL" id="TFU28790.1"/>
    </source>
</evidence>
<dbReference type="AlphaFoldDB" id="A0A9X8VB53"/>